<accession>A0A3Q2W3V5</accession>
<evidence type="ECO:0000313" key="1">
    <source>
        <dbReference type="Ensembl" id="ENSHBUP00000019185.1"/>
    </source>
</evidence>
<dbReference type="Proteomes" id="UP000264840">
    <property type="component" value="Unplaced"/>
</dbReference>
<sequence>MLNCRGLKEHTVNFLLKALSFARDKSDSNSPSFTCLLSFLSLCVLVMKERLQNAHKRSYLLFLFHNVSRLCLREEERYLRGERRKGQREAEVRKVVQEK</sequence>
<evidence type="ECO:0000313" key="2">
    <source>
        <dbReference type="Proteomes" id="UP000264840"/>
    </source>
</evidence>
<protein>
    <submittedName>
        <fullName evidence="1">Uncharacterized protein</fullName>
    </submittedName>
</protein>
<reference evidence="1" key="2">
    <citation type="submission" date="2025-09" db="UniProtKB">
        <authorList>
            <consortium name="Ensembl"/>
        </authorList>
    </citation>
    <scope>IDENTIFICATION</scope>
</reference>
<proteinExistence type="predicted"/>
<name>A0A3Q2W3V5_HAPBU</name>
<dbReference type="AlphaFoldDB" id="A0A3Q2W3V5"/>
<keyword evidence="2" id="KW-1185">Reference proteome</keyword>
<organism evidence="1 2">
    <name type="scientific">Haplochromis burtoni</name>
    <name type="common">Burton's mouthbrooder</name>
    <name type="synonym">Chromis burtoni</name>
    <dbReference type="NCBI Taxonomy" id="8153"/>
    <lineage>
        <taxon>Eukaryota</taxon>
        <taxon>Metazoa</taxon>
        <taxon>Chordata</taxon>
        <taxon>Craniata</taxon>
        <taxon>Vertebrata</taxon>
        <taxon>Euteleostomi</taxon>
        <taxon>Actinopterygii</taxon>
        <taxon>Neopterygii</taxon>
        <taxon>Teleostei</taxon>
        <taxon>Neoteleostei</taxon>
        <taxon>Acanthomorphata</taxon>
        <taxon>Ovalentaria</taxon>
        <taxon>Cichlomorphae</taxon>
        <taxon>Cichliformes</taxon>
        <taxon>Cichlidae</taxon>
        <taxon>African cichlids</taxon>
        <taxon>Pseudocrenilabrinae</taxon>
        <taxon>Haplochromini</taxon>
        <taxon>Haplochromis</taxon>
    </lineage>
</organism>
<reference evidence="1" key="1">
    <citation type="submission" date="2025-08" db="UniProtKB">
        <authorList>
            <consortium name="Ensembl"/>
        </authorList>
    </citation>
    <scope>IDENTIFICATION</scope>
</reference>
<dbReference type="Ensembl" id="ENSHBUT00000028460.1">
    <property type="protein sequence ID" value="ENSHBUP00000019185.1"/>
    <property type="gene ID" value="ENSHBUG00000021360.1"/>
</dbReference>